<keyword evidence="10 12" id="KW-0472">Membrane</keyword>
<evidence type="ECO:0000256" key="1">
    <source>
        <dbReference type="ARBA" id="ARBA00004477"/>
    </source>
</evidence>
<keyword evidence="14" id="KW-1185">Reference proteome</keyword>
<evidence type="ECO:0000313" key="14">
    <source>
        <dbReference type="Proteomes" id="UP000585474"/>
    </source>
</evidence>
<evidence type="ECO:0000256" key="12">
    <source>
        <dbReference type="SAM" id="Phobius"/>
    </source>
</evidence>
<feature type="compositionally biased region" description="Basic and acidic residues" evidence="11">
    <location>
        <begin position="119"/>
        <end position="128"/>
    </location>
</feature>
<reference evidence="13 14" key="1">
    <citation type="submission" date="2019-07" db="EMBL/GenBank/DDBJ databases">
        <title>De Novo Assembly of kiwifruit Actinidia rufa.</title>
        <authorList>
            <person name="Sugita-Konishi S."/>
            <person name="Sato K."/>
            <person name="Mori E."/>
            <person name="Abe Y."/>
            <person name="Kisaki G."/>
            <person name="Hamano K."/>
            <person name="Suezawa K."/>
            <person name="Otani M."/>
            <person name="Fukuda T."/>
            <person name="Manabe T."/>
            <person name="Gomi K."/>
            <person name="Tabuchi M."/>
            <person name="Akimitsu K."/>
            <person name="Kataoka I."/>
        </authorList>
    </citation>
    <scope>NUCLEOTIDE SEQUENCE [LARGE SCALE GENOMIC DNA]</scope>
    <source>
        <strain evidence="14">cv. Fuchu</strain>
    </source>
</reference>
<gene>
    <name evidence="13" type="ORF">Acr_23g0014000</name>
</gene>
<dbReference type="AlphaFoldDB" id="A0A7J0GQB9"/>
<comment type="similarity">
    <text evidence="2">Belongs to the SEC62 family.</text>
</comment>
<dbReference type="EMBL" id="BJWL01000023">
    <property type="protein sequence ID" value="GFZ13015.1"/>
    <property type="molecule type" value="Genomic_DNA"/>
</dbReference>
<sequence length="141" mass="16321">MIGKRVWFFPNILAEEATLSELFRFWPKKDEGERPKWTARLFYAIVAVLVVLLLRHHTPDEAARARYHKRVSNIIDDVLEWSPSLALSGMMEKQQTVVDTTEPNNNFTDGSPANSEKASASDDRQRSHLGALHERRGYWKR</sequence>
<dbReference type="Proteomes" id="UP000585474">
    <property type="component" value="Unassembled WGS sequence"/>
</dbReference>
<evidence type="ECO:0000256" key="5">
    <source>
        <dbReference type="ARBA" id="ARBA00022692"/>
    </source>
</evidence>
<dbReference type="PANTHER" id="PTHR12443:SF9">
    <property type="entry name" value="TRANSLOCATION PROTEIN SEC62"/>
    <property type="match status" value="1"/>
</dbReference>
<keyword evidence="9" id="KW-0811">Translocation</keyword>
<keyword evidence="6" id="KW-0256">Endoplasmic reticulum</keyword>
<protein>
    <recommendedName>
        <fullName evidence="3">Translocation protein SEC62</fullName>
    </recommendedName>
</protein>
<evidence type="ECO:0000256" key="6">
    <source>
        <dbReference type="ARBA" id="ARBA00022824"/>
    </source>
</evidence>
<evidence type="ECO:0000313" key="13">
    <source>
        <dbReference type="EMBL" id="GFZ13015.1"/>
    </source>
</evidence>
<evidence type="ECO:0000256" key="7">
    <source>
        <dbReference type="ARBA" id="ARBA00022927"/>
    </source>
</evidence>
<organism evidence="13 14">
    <name type="scientific">Actinidia rufa</name>
    <dbReference type="NCBI Taxonomy" id="165716"/>
    <lineage>
        <taxon>Eukaryota</taxon>
        <taxon>Viridiplantae</taxon>
        <taxon>Streptophyta</taxon>
        <taxon>Embryophyta</taxon>
        <taxon>Tracheophyta</taxon>
        <taxon>Spermatophyta</taxon>
        <taxon>Magnoliopsida</taxon>
        <taxon>eudicotyledons</taxon>
        <taxon>Gunneridae</taxon>
        <taxon>Pentapetalae</taxon>
        <taxon>asterids</taxon>
        <taxon>Ericales</taxon>
        <taxon>Actinidiaceae</taxon>
        <taxon>Actinidia</taxon>
    </lineage>
</organism>
<evidence type="ECO:0000256" key="4">
    <source>
        <dbReference type="ARBA" id="ARBA00022448"/>
    </source>
</evidence>
<keyword evidence="8 12" id="KW-1133">Transmembrane helix</keyword>
<keyword evidence="5 12" id="KW-0812">Transmembrane</keyword>
<evidence type="ECO:0000256" key="10">
    <source>
        <dbReference type="ARBA" id="ARBA00023136"/>
    </source>
</evidence>
<comment type="subcellular location">
    <subcellularLocation>
        <location evidence="1">Endoplasmic reticulum membrane</location>
        <topology evidence="1">Multi-pass membrane protein</topology>
    </subcellularLocation>
</comment>
<proteinExistence type="inferred from homology"/>
<dbReference type="PANTHER" id="PTHR12443">
    <property type="entry name" value="TRANSLOCATION PROTEIN SEC62"/>
    <property type="match status" value="1"/>
</dbReference>
<evidence type="ECO:0000256" key="9">
    <source>
        <dbReference type="ARBA" id="ARBA00023010"/>
    </source>
</evidence>
<evidence type="ECO:0000256" key="8">
    <source>
        <dbReference type="ARBA" id="ARBA00022989"/>
    </source>
</evidence>
<dbReference type="InterPro" id="IPR004728">
    <property type="entry name" value="Sec62"/>
</dbReference>
<evidence type="ECO:0000256" key="3">
    <source>
        <dbReference type="ARBA" id="ARBA00021257"/>
    </source>
</evidence>
<feature type="transmembrane region" description="Helical" evidence="12">
    <location>
        <begin position="37"/>
        <end position="54"/>
    </location>
</feature>
<keyword evidence="4" id="KW-0813">Transport</keyword>
<dbReference type="GO" id="GO:0031204">
    <property type="term" value="P:post-translational protein targeting to membrane, translocation"/>
    <property type="evidence" value="ECO:0007669"/>
    <property type="project" value="TreeGrafter"/>
</dbReference>
<feature type="compositionally biased region" description="Polar residues" evidence="11">
    <location>
        <begin position="93"/>
        <end position="118"/>
    </location>
</feature>
<name>A0A7J0GQB9_9ERIC</name>
<evidence type="ECO:0000256" key="11">
    <source>
        <dbReference type="SAM" id="MobiDB-lite"/>
    </source>
</evidence>
<evidence type="ECO:0000256" key="2">
    <source>
        <dbReference type="ARBA" id="ARBA00010604"/>
    </source>
</evidence>
<dbReference type="GO" id="GO:0005789">
    <property type="term" value="C:endoplasmic reticulum membrane"/>
    <property type="evidence" value="ECO:0007669"/>
    <property type="project" value="UniProtKB-SubCell"/>
</dbReference>
<feature type="region of interest" description="Disordered" evidence="11">
    <location>
        <begin position="92"/>
        <end position="128"/>
    </location>
</feature>
<accession>A0A7J0GQB9</accession>
<keyword evidence="7" id="KW-0653">Protein transport</keyword>
<dbReference type="OrthoDB" id="200187at2759"/>
<comment type="caution">
    <text evidence="13">The sequence shown here is derived from an EMBL/GenBank/DDBJ whole genome shotgun (WGS) entry which is preliminary data.</text>
</comment>